<dbReference type="Proteomes" id="UP000033754">
    <property type="component" value="Unassembled WGS sequence"/>
</dbReference>
<evidence type="ECO:0000313" key="1">
    <source>
        <dbReference type="EMBL" id="KJV68181.1"/>
    </source>
</evidence>
<reference evidence="1 2" key="1">
    <citation type="submission" date="2015-01" db="EMBL/GenBank/DDBJ databases">
        <title>Genome Sequencing of Rickettsiales.</title>
        <authorList>
            <person name="Daugherty S.C."/>
            <person name="Su Q."/>
            <person name="Abolude K."/>
            <person name="Beier-Sexton M."/>
            <person name="Carlyon J.A."/>
            <person name="Carter R."/>
            <person name="Day N.P."/>
            <person name="Dumler S.J."/>
            <person name="Dyachenko V."/>
            <person name="Godinez A."/>
            <person name="Kurtti T.J."/>
            <person name="Lichay M."/>
            <person name="Mullins K.E."/>
            <person name="Ott S."/>
            <person name="Pappas-Brown V."/>
            <person name="Paris D.H."/>
            <person name="Patel P."/>
            <person name="Richards A.L."/>
            <person name="Sadzewicz L."/>
            <person name="Sears K."/>
            <person name="Seidman D."/>
            <person name="Sengamalay N."/>
            <person name="Stenos J."/>
            <person name="Tallon L.J."/>
            <person name="Vincent G."/>
            <person name="Fraser C.M."/>
            <person name="Munderloh U."/>
            <person name="Dunning-Hotopp J.C."/>
        </authorList>
    </citation>
    <scope>NUCLEOTIDE SEQUENCE [LARGE SCALE GENOMIC DNA]</scope>
    <source>
        <strain evidence="1 2">NCH-1</strain>
    </source>
</reference>
<evidence type="ECO:0000313" key="2">
    <source>
        <dbReference type="Proteomes" id="UP000033754"/>
    </source>
</evidence>
<accession>A0A0F3NK90</accession>
<protein>
    <submittedName>
        <fullName evidence="1">Uncharacterized protein</fullName>
    </submittedName>
</protein>
<sequence length="38" mass="4638">MLYVVYSFVENSNERCVKLWYITNSSSRSCFSYYRGRE</sequence>
<dbReference type="EMBL" id="LANT01000002">
    <property type="protein sequence ID" value="KJV68181.1"/>
    <property type="molecule type" value="Genomic_DNA"/>
</dbReference>
<dbReference type="PATRIC" id="fig|1359161.3.peg.672"/>
<gene>
    <name evidence="1" type="ORF">EPHNCH_0593</name>
</gene>
<name>A0A0F3NK90_ANAPH</name>
<comment type="caution">
    <text evidence="1">The sequence shown here is derived from an EMBL/GenBank/DDBJ whole genome shotgun (WGS) entry which is preliminary data.</text>
</comment>
<dbReference type="AlphaFoldDB" id="A0A0F3NK90"/>
<organism evidence="1 2">
    <name type="scientific">Anaplasma phagocytophilum str. NCH-1</name>
    <dbReference type="NCBI Taxonomy" id="1359161"/>
    <lineage>
        <taxon>Bacteria</taxon>
        <taxon>Pseudomonadati</taxon>
        <taxon>Pseudomonadota</taxon>
        <taxon>Alphaproteobacteria</taxon>
        <taxon>Rickettsiales</taxon>
        <taxon>Anaplasmataceae</taxon>
        <taxon>Anaplasma</taxon>
        <taxon>phagocytophilum group</taxon>
    </lineage>
</organism>
<proteinExistence type="predicted"/>